<dbReference type="InterPro" id="IPR016161">
    <property type="entry name" value="Ald_DH/histidinol_DH"/>
</dbReference>
<feature type="binding site" evidence="13 18">
    <location>
        <position position="265"/>
    </location>
    <ligand>
        <name>Zn(2+)</name>
        <dbReference type="ChEBI" id="CHEBI:29105"/>
    </ligand>
</feature>
<dbReference type="PIRSF" id="PIRSF000099">
    <property type="entry name" value="Histidinol_dh"/>
    <property type="match status" value="1"/>
</dbReference>
<sequence>MSVINRLDASSVGFGEQLAQLLAYDETQDAEIEQVVSEIIADVRARGDAAVLEYSRKFDGVHAESMAELEISQAQCQAALEGLPEEQRQALIKAAERIRRYHEHQKSEGWHYEEADGTVLGVKISPMDRVGLYVPGGKAAYPSSVLMNAVPAKVAGVQEVVMVTPTPGGEHNPLVLAAAAVAGVDRVLCIGGAQAVAALAYGTETIAQVDKIVGPGNAYVAEAKRRVFGVVGIDMIAGPSEILIICDGKTPADWIAMDLFSQAEHDELAQAILLCPDAAYLDEVEASIQRQLPNMSRREIIATSLANRGALILVKDLDEACEIANYVAAEHLEISVADAQPLVDKIRHAGAIFIGPYSSEALGDYCAGPNHVLPTSRTARFSSPLGVYDFQKRSSLIRVSQAGAATLGPIASSLAYGEGLQAHARSAEYRYKN</sequence>
<feature type="active site" description="Proton acceptor" evidence="13 15">
    <location>
        <position position="331"/>
    </location>
</feature>
<feature type="binding site" evidence="13 17">
    <location>
        <position position="262"/>
    </location>
    <ligand>
        <name>substrate</name>
    </ligand>
</feature>
<feature type="binding site" evidence="13 17">
    <location>
        <position position="364"/>
    </location>
    <ligand>
        <name>substrate</name>
    </ligand>
</feature>
<evidence type="ECO:0000256" key="18">
    <source>
        <dbReference type="PIRSR" id="PIRSR000099-4"/>
    </source>
</evidence>
<dbReference type="Proteomes" id="UP000250242">
    <property type="component" value="Unassembled WGS sequence"/>
</dbReference>
<reference evidence="20 21" key="1">
    <citation type="submission" date="2018-06" db="EMBL/GenBank/DDBJ databases">
        <authorList>
            <consortium name="Pathogen Informatics"/>
            <person name="Doyle S."/>
        </authorList>
    </citation>
    <scope>NUCLEOTIDE SEQUENCE [LARGE SCALE GENOMIC DNA]</scope>
    <source>
        <strain evidence="20 21">NCTC11009</strain>
    </source>
</reference>
<evidence type="ECO:0000256" key="15">
    <source>
        <dbReference type="PIRSR" id="PIRSR000099-1"/>
    </source>
</evidence>
<evidence type="ECO:0000256" key="16">
    <source>
        <dbReference type="PIRSR" id="PIRSR000099-2"/>
    </source>
</evidence>
<dbReference type="UniPathway" id="UPA00031">
    <property type="reaction ID" value="UER00014"/>
</dbReference>
<feature type="binding site" evidence="13 17">
    <location>
        <position position="240"/>
    </location>
    <ligand>
        <name>substrate</name>
    </ligand>
</feature>
<keyword evidence="6 13" id="KW-0028">Amino-acid biosynthesis</keyword>
<feature type="binding site" evidence="13 17">
    <location>
        <position position="331"/>
    </location>
    <ligand>
        <name>substrate</name>
    </ligand>
</feature>
<evidence type="ECO:0000313" key="21">
    <source>
        <dbReference type="Proteomes" id="UP000250242"/>
    </source>
</evidence>
<dbReference type="Pfam" id="PF00815">
    <property type="entry name" value="Histidinol_dh"/>
    <property type="match status" value="1"/>
</dbReference>
<dbReference type="CDD" id="cd06572">
    <property type="entry name" value="Histidinol_dh"/>
    <property type="match status" value="1"/>
</dbReference>
<evidence type="ECO:0000256" key="14">
    <source>
        <dbReference type="PIRNR" id="PIRNR000099"/>
    </source>
</evidence>
<keyword evidence="11 13" id="KW-0368">Histidine biosynthesis</keyword>
<organism evidence="20 21">
    <name type="scientific">Oligella urethralis</name>
    <dbReference type="NCBI Taxonomy" id="90245"/>
    <lineage>
        <taxon>Bacteria</taxon>
        <taxon>Pseudomonadati</taxon>
        <taxon>Pseudomonadota</taxon>
        <taxon>Betaproteobacteria</taxon>
        <taxon>Burkholderiales</taxon>
        <taxon>Alcaligenaceae</taxon>
        <taxon>Oligella</taxon>
    </lineage>
</organism>
<keyword evidence="7 13" id="KW-0479">Metal-binding</keyword>
<feature type="binding site" evidence="13 17">
    <location>
        <position position="418"/>
    </location>
    <ligand>
        <name>substrate</name>
    </ligand>
</feature>
<evidence type="ECO:0000256" key="19">
    <source>
        <dbReference type="RuleBase" id="RU004175"/>
    </source>
</evidence>
<dbReference type="EMBL" id="UATH01000001">
    <property type="protein sequence ID" value="SPY08816.1"/>
    <property type="molecule type" value="Genomic_DNA"/>
</dbReference>
<evidence type="ECO:0000256" key="8">
    <source>
        <dbReference type="ARBA" id="ARBA00022833"/>
    </source>
</evidence>
<evidence type="ECO:0000256" key="5">
    <source>
        <dbReference type="ARBA" id="ARBA00016531"/>
    </source>
</evidence>
<evidence type="ECO:0000256" key="13">
    <source>
        <dbReference type="HAMAP-Rule" id="MF_01024"/>
    </source>
</evidence>
<dbReference type="GO" id="GO:0000105">
    <property type="term" value="P:L-histidine biosynthetic process"/>
    <property type="evidence" value="ECO:0007669"/>
    <property type="project" value="UniProtKB-UniRule"/>
</dbReference>
<keyword evidence="8 13" id="KW-0862">Zinc</keyword>
<comment type="function">
    <text evidence="1 13">Catalyzes the sequential NAD-dependent oxidations of L-histidinol to L-histidinaldehyde and then to L-histidine.</text>
</comment>
<dbReference type="HAMAP" id="MF_01024">
    <property type="entry name" value="HisD"/>
    <property type="match status" value="1"/>
</dbReference>
<evidence type="ECO:0000313" key="20">
    <source>
        <dbReference type="EMBL" id="SPY08816.1"/>
    </source>
</evidence>
<feature type="binding site" evidence="13 17">
    <location>
        <position position="423"/>
    </location>
    <ligand>
        <name>substrate</name>
    </ligand>
</feature>
<evidence type="ECO:0000256" key="9">
    <source>
        <dbReference type="ARBA" id="ARBA00023002"/>
    </source>
</evidence>
<comment type="pathway">
    <text evidence="2 13">Amino-acid biosynthesis; L-histidine biosynthesis; L-histidine from 5-phospho-alpha-D-ribose 1-diphosphate: step 9/9.</text>
</comment>
<keyword evidence="10 13" id="KW-0520">NAD</keyword>
<feature type="binding site" evidence="13 18">
    <location>
        <position position="423"/>
    </location>
    <ligand>
        <name>Zn(2+)</name>
        <dbReference type="ChEBI" id="CHEBI:29105"/>
    </ligand>
</feature>
<comment type="similarity">
    <text evidence="3 13 14 19">Belongs to the histidinol dehydrogenase family.</text>
</comment>
<keyword evidence="9 13" id="KW-0560">Oxidoreductase</keyword>
<evidence type="ECO:0000256" key="2">
    <source>
        <dbReference type="ARBA" id="ARBA00004940"/>
    </source>
</evidence>
<protein>
    <recommendedName>
        <fullName evidence="5 13">Histidinol dehydrogenase</fullName>
        <shortName evidence="13">HDH</shortName>
        <ecNumber evidence="4 13">1.1.1.23</ecNumber>
    </recommendedName>
</protein>
<dbReference type="RefSeq" id="WP_113062815.1">
    <property type="nucleotide sequence ID" value="NZ_UATH01000001.1"/>
</dbReference>
<evidence type="ECO:0000256" key="3">
    <source>
        <dbReference type="ARBA" id="ARBA00010178"/>
    </source>
</evidence>
<feature type="binding site" evidence="13 18">
    <location>
        <position position="364"/>
    </location>
    <ligand>
        <name>Zn(2+)</name>
        <dbReference type="ChEBI" id="CHEBI:29105"/>
    </ligand>
</feature>
<feature type="binding site" evidence="13 16">
    <location>
        <position position="133"/>
    </location>
    <ligand>
        <name>NAD(+)</name>
        <dbReference type="ChEBI" id="CHEBI:57540"/>
    </ligand>
</feature>
<dbReference type="GO" id="GO:0051287">
    <property type="term" value="F:NAD binding"/>
    <property type="evidence" value="ECO:0007669"/>
    <property type="project" value="InterPro"/>
</dbReference>
<dbReference type="PANTHER" id="PTHR21256">
    <property type="entry name" value="HISTIDINOL DEHYDROGENASE HDH"/>
    <property type="match status" value="1"/>
</dbReference>
<dbReference type="EC" id="1.1.1.23" evidence="4 13"/>
<evidence type="ECO:0000256" key="6">
    <source>
        <dbReference type="ARBA" id="ARBA00022605"/>
    </source>
</evidence>
<dbReference type="AlphaFoldDB" id="A0A2X1UNP8"/>
<dbReference type="SUPFAM" id="SSF53720">
    <property type="entry name" value="ALDH-like"/>
    <property type="match status" value="1"/>
</dbReference>
<dbReference type="InterPro" id="IPR012131">
    <property type="entry name" value="Hstdl_DH"/>
</dbReference>
<dbReference type="InterPro" id="IPR001692">
    <property type="entry name" value="Histidinol_DH_CS"/>
</dbReference>
<dbReference type="PANTHER" id="PTHR21256:SF2">
    <property type="entry name" value="HISTIDINE BIOSYNTHESIS TRIFUNCTIONAL PROTEIN"/>
    <property type="match status" value="1"/>
</dbReference>
<evidence type="ECO:0000256" key="7">
    <source>
        <dbReference type="ARBA" id="ARBA00022723"/>
    </source>
</evidence>
<feature type="binding site" evidence="13 18">
    <location>
        <position position="262"/>
    </location>
    <ligand>
        <name>Zn(2+)</name>
        <dbReference type="ChEBI" id="CHEBI:29105"/>
    </ligand>
</feature>
<dbReference type="FunFam" id="3.40.50.1980:FF:000026">
    <property type="entry name" value="Histidinol dehydrogenase"/>
    <property type="match status" value="1"/>
</dbReference>
<dbReference type="Gene3D" id="3.40.50.1980">
    <property type="entry name" value="Nitrogenase molybdenum iron protein domain"/>
    <property type="match status" value="2"/>
</dbReference>
<name>A0A2X1UNP8_9BURK</name>
<dbReference type="GO" id="GO:0004399">
    <property type="term" value="F:histidinol dehydrogenase activity"/>
    <property type="evidence" value="ECO:0007669"/>
    <property type="project" value="UniProtKB-UniRule"/>
</dbReference>
<dbReference type="PROSITE" id="PS00611">
    <property type="entry name" value="HISOL_DEHYDROGENASE"/>
    <property type="match status" value="1"/>
</dbReference>
<comment type="catalytic activity">
    <reaction evidence="12 13">
        <text>L-histidinol + 2 NAD(+) + H2O = L-histidine + 2 NADH + 3 H(+)</text>
        <dbReference type="Rhea" id="RHEA:20641"/>
        <dbReference type="ChEBI" id="CHEBI:15377"/>
        <dbReference type="ChEBI" id="CHEBI:15378"/>
        <dbReference type="ChEBI" id="CHEBI:57540"/>
        <dbReference type="ChEBI" id="CHEBI:57595"/>
        <dbReference type="ChEBI" id="CHEBI:57699"/>
        <dbReference type="ChEBI" id="CHEBI:57945"/>
        <dbReference type="EC" id="1.1.1.23"/>
    </reaction>
</comment>
<evidence type="ECO:0000256" key="17">
    <source>
        <dbReference type="PIRSR" id="PIRSR000099-3"/>
    </source>
</evidence>
<evidence type="ECO:0000256" key="4">
    <source>
        <dbReference type="ARBA" id="ARBA00012965"/>
    </source>
</evidence>
<evidence type="ECO:0000256" key="10">
    <source>
        <dbReference type="ARBA" id="ARBA00023027"/>
    </source>
</evidence>
<proteinExistence type="inferred from homology"/>
<dbReference type="GO" id="GO:0008270">
    <property type="term" value="F:zinc ion binding"/>
    <property type="evidence" value="ECO:0007669"/>
    <property type="project" value="UniProtKB-UniRule"/>
</dbReference>
<evidence type="ECO:0000256" key="12">
    <source>
        <dbReference type="ARBA" id="ARBA00049489"/>
    </source>
</evidence>
<dbReference type="PRINTS" id="PR00083">
    <property type="entry name" value="HOLDHDRGNASE"/>
</dbReference>
<accession>A0A2X1UNP8</accession>
<dbReference type="InterPro" id="IPR022695">
    <property type="entry name" value="Histidinol_DH_monofunct"/>
</dbReference>
<evidence type="ECO:0000256" key="1">
    <source>
        <dbReference type="ARBA" id="ARBA00003850"/>
    </source>
</evidence>
<evidence type="ECO:0000256" key="11">
    <source>
        <dbReference type="ARBA" id="ARBA00023102"/>
    </source>
</evidence>
<feature type="active site" description="Proton acceptor" evidence="13 15">
    <location>
        <position position="330"/>
    </location>
</feature>
<dbReference type="NCBIfam" id="TIGR00069">
    <property type="entry name" value="hisD"/>
    <property type="match status" value="1"/>
</dbReference>
<comment type="cofactor">
    <cofactor evidence="13 18">
        <name>Zn(2+)</name>
        <dbReference type="ChEBI" id="CHEBI:29105"/>
    </cofactor>
    <text evidence="13 18">Binds 1 zinc ion per subunit.</text>
</comment>
<feature type="binding site" evidence="13 17">
    <location>
        <position position="265"/>
    </location>
    <ligand>
        <name>substrate</name>
    </ligand>
</feature>
<dbReference type="GO" id="GO:0005829">
    <property type="term" value="C:cytosol"/>
    <property type="evidence" value="ECO:0007669"/>
    <property type="project" value="TreeGrafter"/>
</dbReference>
<dbReference type="Gene3D" id="1.20.5.1300">
    <property type="match status" value="1"/>
</dbReference>
<dbReference type="FunFam" id="3.40.50.1980:FF:000010">
    <property type="entry name" value="Histidinol dehydrogenase"/>
    <property type="match status" value="1"/>
</dbReference>
<feature type="binding site" evidence="13 16">
    <location>
        <position position="194"/>
    </location>
    <ligand>
        <name>NAD(+)</name>
        <dbReference type="ChEBI" id="CHEBI:57540"/>
    </ligand>
</feature>
<feature type="binding site" evidence="13 16">
    <location>
        <position position="217"/>
    </location>
    <ligand>
        <name>NAD(+)</name>
        <dbReference type="ChEBI" id="CHEBI:57540"/>
    </ligand>
</feature>
<gene>
    <name evidence="13 20" type="primary">hisD</name>
    <name evidence="20" type="ORF">NCTC11009_02055</name>
</gene>